<evidence type="ECO:0000259" key="7">
    <source>
        <dbReference type="PROSITE" id="PS51900"/>
    </source>
</evidence>
<feature type="domain" description="Core-binding (CB)" evidence="7">
    <location>
        <begin position="109"/>
        <end position="194"/>
    </location>
</feature>
<proteinExistence type="predicted"/>
<keyword evidence="3 5" id="KW-0238">DNA-binding</keyword>
<dbReference type="GO" id="GO:0006310">
    <property type="term" value="P:DNA recombination"/>
    <property type="evidence" value="ECO:0007669"/>
    <property type="project" value="UniProtKB-KW"/>
</dbReference>
<evidence type="ECO:0000313" key="9">
    <source>
        <dbReference type="Proteomes" id="UP000054770"/>
    </source>
</evidence>
<dbReference type="SUPFAM" id="SSF56349">
    <property type="entry name" value="DNA breaking-rejoining enzymes"/>
    <property type="match status" value="1"/>
</dbReference>
<protein>
    <submittedName>
        <fullName evidence="8">Integrase family protein</fullName>
    </submittedName>
</protein>
<dbReference type="Gene3D" id="1.10.150.130">
    <property type="match status" value="1"/>
</dbReference>
<dbReference type="Pfam" id="PF00589">
    <property type="entry name" value="Phage_integrase"/>
    <property type="match status" value="1"/>
</dbReference>
<keyword evidence="2" id="KW-0229">DNA integration</keyword>
<dbReference type="Proteomes" id="UP000054770">
    <property type="component" value="Unassembled WGS sequence"/>
</dbReference>
<dbReference type="InterPro" id="IPR011010">
    <property type="entry name" value="DNA_brk_join_enz"/>
</dbReference>
<dbReference type="InterPro" id="IPR004107">
    <property type="entry name" value="Integrase_SAM-like_N"/>
</dbReference>
<dbReference type="GO" id="GO:0007059">
    <property type="term" value="P:chromosome segregation"/>
    <property type="evidence" value="ECO:0007669"/>
    <property type="project" value="UniProtKB-KW"/>
</dbReference>
<dbReference type="PROSITE" id="PS51900">
    <property type="entry name" value="CB"/>
    <property type="match status" value="1"/>
</dbReference>
<evidence type="ECO:0000259" key="6">
    <source>
        <dbReference type="PROSITE" id="PS51898"/>
    </source>
</evidence>
<dbReference type="PROSITE" id="PS51898">
    <property type="entry name" value="TYR_RECOMBINASE"/>
    <property type="match status" value="1"/>
</dbReference>
<dbReference type="PANTHER" id="PTHR30349">
    <property type="entry name" value="PHAGE INTEGRASE-RELATED"/>
    <property type="match status" value="1"/>
</dbReference>
<reference evidence="8" key="1">
    <citation type="submission" date="2016-01" db="EMBL/GenBank/DDBJ databases">
        <authorList>
            <person name="Peeters C."/>
        </authorList>
    </citation>
    <scope>NUCLEOTIDE SEQUENCE [LARGE SCALE GENOMIC DNA]</scope>
    <source>
        <strain evidence="8">LMG 22940</strain>
    </source>
</reference>
<dbReference type="InterPro" id="IPR010998">
    <property type="entry name" value="Integrase_recombinase_N"/>
</dbReference>
<dbReference type="AlphaFoldDB" id="A0A158L496"/>
<organism evidence="8 9">
    <name type="scientific">Caballeronia choica</name>
    <dbReference type="NCBI Taxonomy" id="326476"/>
    <lineage>
        <taxon>Bacteria</taxon>
        <taxon>Pseudomonadati</taxon>
        <taxon>Pseudomonadota</taxon>
        <taxon>Betaproteobacteria</taxon>
        <taxon>Burkholderiales</taxon>
        <taxon>Burkholderiaceae</taxon>
        <taxon>Caballeronia</taxon>
    </lineage>
</organism>
<dbReference type="OrthoDB" id="8912821at2"/>
<feature type="domain" description="Tyr recombinase" evidence="6">
    <location>
        <begin position="217"/>
        <end position="400"/>
    </location>
</feature>
<dbReference type="PANTHER" id="PTHR30349:SF81">
    <property type="entry name" value="TYROSINE RECOMBINASE XERC"/>
    <property type="match status" value="1"/>
</dbReference>
<evidence type="ECO:0000313" key="8">
    <source>
        <dbReference type="EMBL" id="SAL88227.1"/>
    </source>
</evidence>
<evidence type="ECO:0000256" key="3">
    <source>
        <dbReference type="ARBA" id="ARBA00023125"/>
    </source>
</evidence>
<keyword evidence="9" id="KW-1185">Reference proteome</keyword>
<evidence type="ECO:0000256" key="2">
    <source>
        <dbReference type="ARBA" id="ARBA00022908"/>
    </source>
</evidence>
<dbReference type="GO" id="GO:0015074">
    <property type="term" value="P:DNA integration"/>
    <property type="evidence" value="ECO:0007669"/>
    <property type="project" value="UniProtKB-KW"/>
</dbReference>
<dbReference type="InterPro" id="IPR044068">
    <property type="entry name" value="CB"/>
</dbReference>
<dbReference type="Pfam" id="PF02899">
    <property type="entry name" value="Phage_int_SAM_1"/>
    <property type="match status" value="1"/>
</dbReference>
<evidence type="ECO:0000256" key="5">
    <source>
        <dbReference type="PROSITE-ProRule" id="PRU01248"/>
    </source>
</evidence>
<dbReference type="InterPro" id="IPR013762">
    <property type="entry name" value="Integrase-like_cat_sf"/>
</dbReference>
<comment type="caution">
    <text evidence="8">The sequence shown here is derived from an EMBL/GenBank/DDBJ whole genome shotgun (WGS) entry which is preliminary data.</text>
</comment>
<dbReference type="GO" id="GO:0003677">
    <property type="term" value="F:DNA binding"/>
    <property type="evidence" value="ECO:0007669"/>
    <property type="project" value="UniProtKB-UniRule"/>
</dbReference>
<accession>A0A158L496</accession>
<sequence length="407" mass="46684">MFQRLLSSAAALRRHQDAPFAAERERYLQYCFDSGATYGSLRIKSNELLWAARLLGADASHGIDMEKLKAIVARRTAVQNAPTAERRFIDITRPWLRFLGWWKEPIVVFEYQSVLDQYCRWMHDERGFSDSTIVSWRDRVRNFLKWCSTTGQKLHLLQPSDIDNYFIDESAHRWNRVTVATMAGVLRIFLRYAASQGWCTPRLAQAIRGPRIYKEESLPFAPDWADVQRILADTLTDDPRDVRDRAILMLLSIYGMRASEVASLRLDQVNWEQHVIRMFRLKRRQPQVYPLLPSVAEALARYIDIIRPSTSHPEVFIGLNSPHRPLTRAGIYTIVSPRFLALGIEVAHRGPHALRHACATRLIAEGLSLKEIGDHLGHRSTSATRTYAKVDLAALHEVGDFDLGDLQ</sequence>
<dbReference type="Gene3D" id="1.10.443.10">
    <property type="entry name" value="Intergrase catalytic core"/>
    <property type="match status" value="1"/>
</dbReference>
<name>A0A158L496_9BURK</name>
<keyword evidence="4" id="KW-0233">DNA recombination</keyword>
<dbReference type="InterPro" id="IPR002104">
    <property type="entry name" value="Integrase_catalytic"/>
</dbReference>
<dbReference type="RefSeq" id="WP_087650356.1">
    <property type="nucleotide sequence ID" value="NZ_FCON02000379.1"/>
</dbReference>
<gene>
    <name evidence="8" type="ORF">AWB68_08705</name>
</gene>
<evidence type="ECO:0000256" key="4">
    <source>
        <dbReference type="ARBA" id="ARBA00023172"/>
    </source>
</evidence>
<keyword evidence="1" id="KW-0159">Chromosome partition</keyword>
<evidence type="ECO:0000256" key="1">
    <source>
        <dbReference type="ARBA" id="ARBA00022829"/>
    </source>
</evidence>
<dbReference type="InterPro" id="IPR050090">
    <property type="entry name" value="Tyrosine_recombinase_XerCD"/>
</dbReference>
<dbReference type="EMBL" id="FCON02000379">
    <property type="protein sequence ID" value="SAL88227.1"/>
    <property type="molecule type" value="Genomic_DNA"/>
</dbReference>